<name>A0A9N9CEB7_9GLOM</name>
<keyword evidence="2" id="KW-1185">Reference proteome</keyword>
<sequence>MDPSTVFSIFPLKDLTASISNSGRSFATEVMNVITLQFILQHTMSIAKSFFLDQIIESFIKLRSFQQEYKGIMTRYNFTIQEALYLRNLPFQIIQINITGCELILGELLAPIYETIVDKLLIDCLVRYYELVYANIEYTFYSEYGKHDKKDHFNISRRKILDGAVQNGTKYVELWRPLTKKISHKSIIPVQRIVCQFMKVNYHPQNSQIDSIAVIPLNRRFSI</sequence>
<accession>A0A9N9CEB7</accession>
<proteinExistence type="predicted"/>
<dbReference type="EMBL" id="CAJVPQ010002527">
    <property type="protein sequence ID" value="CAG8600445.1"/>
    <property type="molecule type" value="Genomic_DNA"/>
</dbReference>
<comment type="caution">
    <text evidence="1">The sequence shown here is derived from an EMBL/GenBank/DDBJ whole genome shotgun (WGS) entry which is preliminary data.</text>
</comment>
<protein>
    <submittedName>
        <fullName evidence="1">17664_t:CDS:1</fullName>
    </submittedName>
</protein>
<dbReference type="OrthoDB" id="2421950at2759"/>
<organism evidence="1 2">
    <name type="scientific">Funneliformis caledonium</name>
    <dbReference type="NCBI Taxonomy" id="1117310"/>
    <lineage>
        <taxon>Eukaryota</taxon>
        <taxon>Fungi</taxon>
        <taxon>Fungi incertae sedis</taxon>
        <taxon>Mucoromycota</taxon>
        <taxon>Glomeromycotina</taxon>
        <taxon>Glomeromycetes</taxon>
        <taxon>Glomerales</taxon>
        <taxon>Glomeraceae</taxon>
        <taxon>Funneliformis</taxon>
    </lineage>
</organism>
<dbReference type="AlphaFoldDB" id="A0A9N9CEB7"/>
<evidence type="ECO:0000313" key="1">
    <source>
        <dbReference type="EMBL" id="CAG8600445.1"/>
    </source>
</evidence>
<gene>
    <name evidence="1" type="ORF">FCALED_LOCUS8565</name>
</gene>
<reference evidence="1" key="1">
    <citation type="submission" date="2021-06" db="EMBL/GenBank/DDBJ databases">
        <authorList>
            <person name="Kallberg Y."/>
            <person name="Tangrot J."/>
            <person name="Rosling A."/>
        </authorList>
    </citation>
    <scope>NUCLEOTIDE SEQUENCE</scope>
    <source>
        <strain evidence="1">UK204</strain>
    </source>
</reference>
<evidence type="ECO:0000313" key="2">
    <source>
        <dbReference type="Proteomes" id="UP000789570"/>
    </source>
</evidence>
<dbReference type="Proteomes" id="UP000789570">
    <property type="component" value="Unassembled WGS sequence"/>
</dbReference>